<dbReference type="Proteomes" id="UP000507222">
    <property type="component" value="Unassembled WGS sequence"/>
</dbReference>
<evidence type="ECO:0000313" key="3">
    <source>
        <dbReference type="Proteomes" id="UP000507222"/>
    </source>
</evidence>
<gene>
    <name evidence="2" type="ORF">CURHAP_LOCUS39730</name>
</gene>
<accession>A0A6J5VEA1</accession>
<feature type="region of interest" description="Disordered" evidence="1">
    <location>
        <begin position="39"/>
        <end position="59"/>
    </location>
</feature>
<dbReference type="EMBL" id="CAEKDK010000006">
    <property type="protein sequence ID" value="CAB4284238.1"/>
    <property type="molecule type" value="Genomic_DNA"/>
</dbReference>
<dbReference type="AlphaFoldDB" id="A0A6J5VEA1"/>
<name>A0A6J5VEA1_PRUAR</name>
<evidence type="ECO:0000256" key="1">
    <source>
        <dbReference type="SAM" id="MobiDB-lite"/>
    </source>
</evidence>
<protein>
    <submittedName>
        <fullName evidence="2">Uncharacterized protein</fullName>
    </submittedName>
</protein>
<reference evidence="2 3" key="1">
    <citation type="submission" date="2020-05" db="EMBL/GenBank/DDBJ databases">
        <authorList>
            <person name="Campoy J."/>
            <person name="Schneeberger K."/>
            <person name="Spophaly S."/>
        </authorList>
    </citation>
    <scope>NUCLEOTIDE SEQUENCE [LARGE SCALE GENOMIC DNA]</scope>
    <source>
        <strain evidence="2">PruArmRojPasFocal</strain>
    </source>
</reference>
<organism evidence="2 3">
    <name type="scientific">Prunus armeniaca</name>
    <name type="common">Apricot</name>
    <name type="synonym">Armeniaca vulgaris</name>
    <dbReference type="NCBI Taxonomy" id="36596"/>
    <lineage>
        <taxon>Eukaryota</taxon>
        <taxon>Viridiplantae</taxon>
        <taxon>Streptophyta</taxon>
        <taxon>Embryophyta</taxon>
        <taxon>Tracheophyta</taxon>
        <taxon>Spermatophyta</taxon>
        <taxon>Magnoliopsida</taxon>
        <taxon>eudicotyledons</taxon>
        <taxon>Gunneridae</taxon>
        <taxon>Pentapetalae</taxon>
        <taxon>rosids</taxon>
        <taxon>fabids</taxon>
        <taxon>Rosales</taxon>
        <taxon>Rosaceae</taxon>
        <taxon>Amygdaloideae</taxon>
        <taxon>Amygdaleae</taxon>
        <taxon>Prunus</taxon>
    </lineage>
</organism>
<feature type="compositionally biased region" description="Pro residues" evidence="1">
    <location>
        <begin position="46"/>
        <end position="56"/>
    </location>
</feature>
<proteinExistence type="predicted"/>
<sequence length="75" mass="8521">MTDGYNPKQTKLMQLQKMSRGGHCETQVIQELEILQSYNRPLDPATEPPSSPPPHLDPLSLRIRYPLTLVHLVNS</sequence>
<evidence type="ECO:0000313" key="2">
    <source>
        <dbReference type="EMBL" id="CAB4284238.1"/>
    </source>
</evidence>